<name>A0ABW5NIW1_9SPHI</name>
<sequence>MSEAIRNIDILLIGGSAGSLQVIFNLLPQLNENIGFPIIVVIHRKAAPGSHLEAVFKKYTNMPVYEIEDKMPLRANTVYLAPADYHVLIESRTELALDYSEKMNYSRPSIDVTFQSASEVFGSNVAALLLSGANHDGVRGLKFIKRNGGLALVQDPKTAEVNAMPTGAVDKVEIDQLLKPQDMPIYINRFAKTNNSA</sequence>
<evidence type="ECO:0000256" key="1">
    <source>
        <dbReference type="ARBA" id="ARBA00022801"/>
    </source>
</evidence>
<evidence type="ECO:0000259" key="5">
    <source>
        <dbReference type="PROSITE" id="PS50122"/>
    </source>
</evidence>
<dbReference type="PANTHER" id="PTHR42872:SF6">
    <property type="entry name" value="PROTEIN-GLUTAMATE METHYLESTERASE_PROTEIN-GLUTAMINE GLUTAMINASE"/>
    <property type="match status" value="1"/>
</dbReference>
<dbReference type="PANTHER" id="PTHR42872">
    <property type="entry name" value="PROTEIN-GLUTAMATE METHYLESTERASE/PROTEIN-GLUTAMINE GLUTAMINASE"/>
    <property type="match status" value="1"/>
</dbReference>
<evidence type="ECO:0000313" key="6">
    <source>
        <dbReference type="EMBL" id="MFD2598819.1"/>
    </source>
</evidence>
<feature type="active site" evidence="4">
    <location>
        <position position="16"/>
    </location>
</feature>
<evidence type="ECO:0000256" key="3">
    <source>
        <dbReference type="ARBA" id="ARBA00048267"/>
    </source>
</evidence>
<dbReference type="Pfam" id="PF01339">
    <property type="entry name" value="CheB_methylest"/>
    <property type="match status" value="1"/>
</dbReference>
<dbReference type="SUPFAM" id="SSF52738">
    <property type="entry name" value="Methylesterase CheB, C-terminal domain"/>
    <property type="match status" value="1"/>
</dbReference>
<dbReference type="CDD" id="cd16433">
    <property type="entry name" value="CheB"/>
    <property type="match status" value="1"/>
</dbReference>
<reference evidence="7" key="1">
    <citation type="journal article" date="2019" name="Int. J. Syst. Evol. Microbiol.">
        <title>The Global Catalogue of Microorganisms (GCM) 10K type strain sequencing project: providing services to taxonomists for standard genome sequencing and annotation.</title>
        <authorList>
            <consortium name="The Broad Institute Genomics Platform"/>
            <consortium name="The Broad Institute Genome Sequencing Center for Infectious Disease"/>
            <person name="Wu L."/>
            <person name="Ma J."/>
        </authorList>
    </citation>
    <scope>NUCLEOTIDE SEQUENCE [LARGE SCALE GENOMIC DNA]</scope>
    <source>
        <strain evidence="7">KCTC 42248</strain>
    </source>
</reference>
<dbReference type="EMBL" id="JBHUMA010000006">
    <property type="protein sequence ID" value="MFD2598819.1"/>
    <property type="molecule type" value="Genomic_DNA"/>
</dbReference>
<keyword evidence="1 4" id="KW-0378">Hydrolase</keyword>
<dbReference type="Proteomes" id="UP001597393">
    <property type="component" value="Unassembled WGS sequence"/>
</dbReference>
<comment type="catalytic activity">
    <reaction evidence="3">
        <text>[protein]-L-glutamate 5-O-methyl ester + H2O = L-glutamyl-[protein] + methanol + H(+)</text>
        <dbReference type="Rhea" id="RHEA:23236"/>
        <dbReference type="Rhea" id="RHEA-COMP:10208"/>
        <dbReference type="Rhea" id="RHEA-COMP:10311"/>
        <dbReference type="ChEBI" id="CHEBI:15377"/>
        <dbReference type="ChEBI" id="CHEBI:15378"/>
        <dbReference type="ChEBI" id="CHEBI:17790"/>
        <dbReference type="ChEBI" id="CHEBI:29973"/>
        <dbReference type="ChEBI" id="CHEBI:82795"/>
        <dbReference type="EC" id="3.1.1.61"/>
    </reaction>
</comment>
<evidence type="ECO:0000313" key="7">
    <source>
        <dbReference type="Proteomes" id="UP001597393"/>
    </source>
</evidence>
<dbReference type="Gene3D" id="3.40.50.180">
    <property type="entry name" value="Methylesterase CheB, C-terminal domain"/>
    <property type="match status" value="1"/>
</dbReference>
<proteinExistence type="predicted"/>
<feature type="domain" description="CheB-type methylesterase" evidence="5">
    <location>
        <begin position="4"/>
        <end position="194"/>
    </location>
</feature>
<keyword evidence="7" id="KW-1185">Reference proteome</keyword>
<protein>
    <recommendedName>
        <fullName evidence="2">protein-glutamate methylesterase</fullName>
        <ecNumber evidence="2">3.1.1.61</ecNumber>
    </recommendedName>
</protein>
<feature type="active site" evidence="4">
    <location>
        <position position="136"/>
    </location>
</feature>
<dbReference type="PROSITE" id="PS50122">
    <property type="entry name" value="CHEB"/>
    <property type="match status" value="1"/>
</dbReference>
<dbReference type="EC" id="3.1.1.61" evidence="2"/>
<dbReference type="InterPro" id="IPR035909">
    <property type="entry name" value="CheB_C"/>
</dbReference>
<organism evidence="6 7">
    <name type="scientific">Sphingobacterium corticis</name>
    <dbReference type="NCBI Taxonomy" id="1812823"/>
    <lineage>
        <taxon>Bacteria</taxon>
        <taxon>Pseudomonadati</taxon>
        <taxon>Bacteroidota</taxon>
        <taxon>Sphingobacteriia</taxon>
        <taxon>Sphingobacteriales</taxon>
        <taxon>Sphingobacteriaceae</taxon>
        <taxon>Sphingobacterium</taxon>
    </lineage>
</organism>
<dbReference type="InterPro" id="IPR000673">
    <property type="entry name" value="Sig_transdc_resp-reg_Me-estase"/>
</dbReference>
<keyword evidence="4" id="KW-0145">Chemotaxis</keyword>
<accession>A0ABW5NIW1</accession>
<feature type="active site" evidence="4">
    <location>
        <position position="43"/>
    </location>
</feature>
<gene>
    <name evidence="6" type="ORF">ACFSQ3_07625</name>
</gene>
<evidence type="ECO:0000256" key="4">
    <source>
        <dbReference type="PROSITE-ProRule" id="PRU00050"/>
    </source>
</evidence>
<evidence type="ECO:0000256" key="2">
    <source>
        <dbReference type="ARBA" id="ARBA00039140"/>
    </source>
</evidence>
<comment type="caution">
    <text evidence="6">The sequence shown here is derived from an EMBL/GenBank/DDBJ whole genome shotgun (WGS) entry which is preliminary data.</text>
</comment>
<dbReference type="RefSeq" id="WP_380868950.1">
    <property type="nucleotide sequence ID" value="NZ_JBHUMA010000006.1"/>
</dbReference>